<dbReference type="AlphaFoldDB" id="A0A1J1ISS8"/>
<keyword evidence="2" id="KW-1185">Reference proteome</keyword>
<gene>
    <name evidence="1" type="ORF">CLUMA_CG016055</name>
</gene>
<organism evidence="1 2">
    <name type="scientific">Clunio marinus</name>
    <dbReference type="NCBI Taxonomy" id="568069"/>
    <lineage>
        <taxon>Eukaryota</taxon>
        <taxon>Metazoa</taxon>
        <taxon>Ecdysozoa</taxon>
        <taxon>Arthropoda</taxon>
        <taxon>Hexapoda</taxon>
        <taxon>Insecta</taxon>
        <taxon>Pterygota</taxon>
        <taxon>Neoptera</taxon>
        <taxon>Endopterygota</taxon>
        <taxon>Diptera</taxon>
        <taxon>Nematocera</taxon>
        <taxon>Chironomoidea</taxon>
        <taxon>Chironomidae</taxon>
        <taxon>Clunio</taxon>
    </lineage>
</organism>
<evidence type="ECO:0000313" key="1">
    <source>
        <dbReference type="EMBL" id="CRL02628.1"/>
    </source>
</evidence>
<dbReference type="EMBL" id="CVRI01000058">
    <property type="protein sequence ID" value="CRL02628.1"/>
    <property type="molecule type" value="Genomic_DNA"/>
</dbReference>
<reference evidence="1 2" key="1">
    <citation type="submission" date="2015-04" db="EMBL/GenBank/DDBJ databases">
        <authorList>
            <person name="Syromyatnikov M.Y."/>
            <person name="Popov V.N."/>
        </authorList>
    </citation>
    <scope>NUCLEOTIDE SEQUENCE [LARGE SCALE GENOMIC DNA]</scope>
</reference>
<protein>
    <submittedName>
        <fullName evidence="1">CLUMA_CG016055, isoform A</fullName>
    </submittedName>
</protein>
<dbReference type="Proteomes" id="UP000183832">
    <property type="component" value="Unassembled WGS sequence"/>
</dbReference>
<proteinExistence type="predicted"/>
<accession>A0A1J1ISS8</accession>
<name>A0A1J1ISS8_9DIPT</name>
<sequence>MLKNNEKSSQKSFIESGNTKDEEIFISSTTPRRKISSYLSQASTRRNVINDKTFAISKILFCALSLHFHHKIYVLHDDDYVVIALPFDDVTDNLSLMRRKKT</sequence>
<evidence type="ECO:0000313" key="2">
    <source>
        <dbReference type="Proteomes" id="UP000183832"/>
    </source>
</evidence>